<dbReference type="SUPFAM" id="SSF52540">
    <property type="entry name" value="P-loop containing nucleoside triphosphate hydrolases"/>
    <property type="match status" value="2"/>
</dbReference>
<sequence length="526" mass="58263">MTTKDNLLLPKISRWSGEDGPILRIKDLHRSFGELEVLRGIDLEIPTGEFTVILGRSGSGKTVLMKHMNGLMRANRGEIEFFGKKIGDLDAVSLDDLRKRAGMLFQNYALFDSMSVVENVAFPLVENNALGKAEAEKLAAELLENLGLGEVLEEFPAALSGGMKKRVSVARTIIWNPEMLLLDDPTTGLDPVMTEFVDDMLRDIVRENDLTAVMVSHNLASIFRSADSIAVLHDGKIIAHDTPDAIKRSKVPEVEALVGKASRSVIDEAREVSESASEAMVTMNQVRKSFGERDILKGVDFTARKGEITVIIGGSGAGKSVMIKHMLGLMRADAGEVMLFGQRVSELSDQDLEKSRKRIGMLFQHSALLDSLTIEDNVAFPLVERREASRKDALERAHELLDIWKLADIAKRYPSEISNGQQKRAALARALISKPELMIYDEPTTGQDPVLSDYVEEMILEAQEKFDLTSIVISHDMASTMRMAHQVALLYQGQILLQADPATFLESEDERIREFVFAAVLGADER</sequence>
<evidence type="ECO:0000313" key="6">
    <source>
        <dbReference type="Proteomes" id="UP000321595"/>
    </source>
</evidence>
<accession>A0A5B8XLT9</accession>
<evidence type="ECO:0000256" key="2">
    <source>
        <dbReference type="ARBA" id="ARBA00022741"/>
    </source>
</evidence>
<gene>
    <name evidence="5" type="ORF">FRD01_01410</name>
</gene>
<dbReference type="InterPro" id="IPR017871">
    <property type="entry name" value="ABC_transporter-like_CS"/>
</dbReference>
<dbReference type="KEGG" id="bbae:FRD01_01410"/>
<keyword evidence="1" id="KW-0813">Transport</keyword>
<dbReference type="AlphaFoldDB" id="A0A5B8XLT9"/>
<evidence type="ECO:0000256" key="1">
    <source>
        <dbReference type="ARBA" id="ARBA00022448"/>
    </source>
</evidence>
<organism evidence="5 6">
    <name type="scientific">Microvenator marinus</name>
    <dbReference type="NCBI Taxonomy" id="2600177"/>
    <lineage>
        <taxon>Bacteria</taxon>
        <taxon>Deltaproteobacteria</taxon>
        <taxon>Bradymonadales</taxon>
        <taxon>Microvenatoraceae</taxon>
        <taxon>Microvenator</taxon>
    </lineage>
</organism>
<dbReference type="EMBL" id="CP042467">
    <property type="protein sequence ID" value="QED25938.1"/>
    <property type="molecule type" value="Genomic_DNA"/>
</dbReference>
<dbReference type="PANTHER" id="PTHR43023:SF3">
    <property type="entry name" value="PROTEIN TRIGALACTOSYLDIACYLGLYCEROL 3, CHLOROPLASTIC"/>
    <property type="match status" value="1"/>
</dbReference>
<keyword evidence="2" id="KW-0547">Nucleotide-binding</keyword>
<dbReference type="SMART" id="SM00382">
    <property type="entry name" value="AAA"/>
    <property type="match status" value="2"/>
</dbReference>
<dbReference type="GO" id="GO:0016887">
    <property type="term" value="F:ATP hydrolysis activity"/>
    <property type="evidence" value="ECO:0007669"/>
    <property type="project" value="InterPro"/>
</dbReference>
<feature type="domain" description="ABC transporter" evidence="4">
    <location>
        <begin position="281"/>
        <end position="517"/>
    </location>
</feature>
<evidence type="ECO:0000313" key="5">
    <source>
        <dbReference type="EMBL" id="QED25938.1"/>
    </source>
</evidence>
<name>A0A5B8XLT9_9DELT</name>
<dbReference type="RefSeq" id="WP_146956946.1">
    <property type="nucleotide sequence ID" value="NZ_CP042467.1"/>
</dbReference>
<keyword evidence="6" id="KW-1185">Reference proteome</keyword>
<evidence type="ECO:0000256" key="3">
    <source>
        <dbReference type="ARBA" id="ARBA00022840"/>
    </source>
</evidence>
<dbReference type="InterPro" id="IPR003593">
    <property type="entry name" value="AAA+_ATPase"/>
</dbReference>
<dbReference type="PANTHER" id="PTHR43023">
    <property type="entry name" value="PROTEIN TRIGALACTOSYLDIACYLGLYCEROL 3, CHLOROPLASTIC"/>
    <property type="match status" value="1"/>
</dbReference>
<proteinExistence type="predicted"/>
<protein>
    <submittedName>
        <fullName evidence="5">ABC transporter ATP-binding protein</fullName>
    </submittedName>
</protein>
<evidence type="ECO:0000259" key="4">
    <source>
        <dbReference type="PROSITE" id="PS50893"/>
    </source>
</evidence>
<dbReference type="Proteomes" id="UP000321595">
    <property type="component" value="Chromosome"/>
</dbReference>
<feature type="domain" description="ABC transporter" evidence="4">
    <location>
        <begin position="23"/>
        <end position="259"/>
    </location>
</feature>
<dbReference type="PROSITE" id="PS00211">
    <property type="entry name" value="ABC_TRANSPORTER_1"/>
    <property type="match status" value="1"/>
</dbReference>
<dbReference type="GO" id="GO:0005524">
    <property type="term" value="F:ATP binding"/>
    <property type="evidence" value="ECO:0007669"/>
    <property type="project" value="UniProtKB-KW"/>
</dbReference>
<dbReference type="InterPro" id="IPR027417">
    <property type="entry name" value="P-loop_NTPase"/>
</dbReference>
<dbReference type="Gene3D" id="3.40.50.300">
    <property type="entry name" value="P-loop containing nucleotide triphosphate hydrolases"/>
    <property type="match status" value="2"/>
</dbReference>
<dbReference type="PROSITE" id="PS50893">
    <property type="entry name" value="ABC_TRANSPORTER_2"/>
    <property type="match status" value="2"/>
</dbReference>
<dbReference type="Pfam" id="PF00005">
    <property type="entry name" value="ABC_tran"/>
    <property type="match status" value="2"/>
</dbReference>
<reference evidence="5 6" key="1">
    <citation type="submission" date="2019-08" db="EMBL/GenBank/DDBJ databases">
        <authorList>
            <person name="Liang Q."/>
        </authorList>
    </citation>
    <scope>NUCLEOTIDE SEQUENCE [LARGE SCALE GENOMIC DNA]</scope>
    <source>
        <strain evidence="5 6">V1718</strain>
    </source>
</reference>
<dbReference type="OrthoDB" id="9809450at2"/>
<dbReference type="InterPro" id="IPR003439">
    <property type="entry name" value="ABC_transporter-like_ATP-bd"/>
</dbReference>
<keyword evidence="3 5" id="KW-0067">ATP-binding</keyword>